<dbReference type="Proteomes" id="UP000194474">
    <property type="component" value="Unassembled WGS sequence"/>
</dbReference>
<evidence type="ECO:0000313" key="1">
    <source>
        <dbReference type="EMBL" id="SMQ60029.1"/>
    </source>
</evidence>
<proteinExistence type="predicted"/>
<gene>
    <name evidence="1" type="ORF">SAMN06295905_0318</name>
</gene>
<keyword evidence="2" id="KW-1185">Reference proteome</keyword>
<name>A0A1Y6EC61_9HYPH</name>
<accession>A0A1Y6EC61</accession>
<reference evidence="2" key="1">
    <citation type="submission" date="2017-04" db="EMBL/GenBank/DDBJ databases">
        <authorList>
            <person name="Varghese N."/>
            <person name="Submissions S."/>
        </authorList>
    </citation>
    <scope>NUCLEOTIDE SEQUENCE [LARGE SCALE GENOMIC DNA]</scope>
</reference>
<evidence type="ECO:0000313" key="2">
    <source>
        <dbReference type="Proteomes" id="UP000194474"/>
    </source>
</evidence>
<dbReference type="AlphaFoldDB" id="A0A1Y6EC61"/>
<dbReference type="EMBL" id="FXWK01000001">
    <property type="protein sequence ID" value="SMQ60029.1"/>
    <property type="molecule type" value="Genomic_DNA"/>
</dbReference>
<sequence>MSEMTLPTRQTVMGMALGAICASAVAAIGPGFVLDAFADEMPAGFDTDKLVKFDDRTYQVDYEDWVSTDPISTATVKKIEAGKVTYVSISTTATGTYSTDGLTSRHVQYPGIDVTEVVPRADNFMRFWTNGSWYRFTSQAGNSFIRLSGRH</sequence>
<protein>
    <submittedName>
        <fullName evidence="1">Uncharacterized protein</fullName>
    </submittedName>
</protein>
<organism evidence="1 2">
    <name type="scientific">Devosia lucknowensis</name>
    <dbReference type="NCBI Taxonomy" id="1096929"/>
    <lineage>
        <taxon>Bacteria</taxon>
        <taxon>Pseudomonadati</taxon>
        <taxon>Pseudomonadota</taxon>
        <taxon>Alphaproteobacteria</taxon>
        <taxon>Hyphomicrobiales</taxon>
        <taxon>Devosiaceae</taxon>
        <taxon>Devosia</taxon>
    </lineage>
</organism>